<feature type="domain" description="Putative DNA-binding" evidence="1">
    <location>
        <begin position="9"/>
        <end position="92"/>
    </location>
</feature>
<dbReference type="AlphaFoldDB" id="A0A840RBJ1"/>
<dbReference type="Proteomes" id="UP000543030">
    <property type="component" value="Unassembled WGS sequence"/>
</dbReference>
<sequence>MSYLDAIARFADALNDGADEAVPVSAVTRSNLGYYRGNVAANRGSALQAGFPTVMALVGVSYFDALALAYQQAQPSVSGNLHDDGVALADFIAGFAPAQSLPYLADVARLDWAVHRAHFAADVPPADLTPLQSLSPAEFGLVRLSLHPACTVVQSGAWPIHAIDRMHHAGPPAQLDAGGESVLVLRDEIHLLDAAAARLIDTLQQGLNINAACEAAWQICADFDPGPTLSLLFGRGLVTGFAIS</sequence>
<evidence type="ECO:0000313" key="3">
    <source>
        <dbReference type="Proteomes" id="UP000543030"/>
    </source>
</evidence>
<reference evidence="2 3" key="1">
    <citation type="submission" date="2020-08" db="EMBL/GenBank/DDBJ databases">
        <title>Genomic Encyclopedia of Type Strains, Phase IV (KMG-IV): sequencing the most valuable type-strain genomes for metagenomic binning, comparative biology and taxonomic classification.</title>
        <authorList>
            <person name="Goeker M."/>
        </authorList>
    </citation>
    <scope>NUCLEOTIDE SEQUENCE [LARGE SCALE GENOMIC DNA]</scope>
    <source>
        <strain evidence="2 3">DSM 18233</strain>
    </source>
</reference>
<evidence type="ECO:0000313" key="2">
    <source>
        <dbReference type="EMBL" id="MBB5189773.1"/>
    </source>
</evidence>
<dbReference type="RefSeq" id="WP_184097151.1">
    <property type="nucleotide sequence ID" value="NZ_JACHHN010000001.1"/>
</dbReference>
<dbReference type="Pfam" id="PF09836">
    <property type="entry name" value="DUF2063"/>
    <property type="match status" value="1"/>
</dbReference>
<comment type="caution">
    <text evidence="2">The sequence shown here is derived from an EMBL/GenBank/DDBJ whole genome shotgun (WGS) entry which is preliminary data.</text>
</comment>
<dbReference type="EMBL" id="JACHHN010000001">
    <property type="protein sequence ID" value="MBB5189773.1"/>
    <property type="molecule type" value="Genomic_DNA"/>
</dbReference>
<evidence type="ECO:0000259" key="1">
    <source>
        <dbReference type="Pfam" id="PF09836"/>
    </source>
</evidence>
<proteinExistence type="predicted"/>
<dbReference type="InterPro" id="IPR018640">
    <property type="entry name" value="DUF2063"/>
</dbReference>
<protein>
    <recommendedName>
        <fullName evidence="1">Putative DNA-binding domain-containing protein</fullName>
    </recommendedName>
</protein>
<accession>A0A840RBJ1</accession>
<gene>
    <name evidence="2" type="ORF">HNQ50_000483</name>
</gene>
<organism evidence="2 3">
    <name type="scientific">Silvimonas terrae</name>
    <dbReference type="NCBI Taxonomy" id="300266"/>
    <lineage>
        <taxon>Bacteria</taxon>
        <taxon>Pseudomonadati</taxon>
        <taxon>Pseudomonadota</taxon>
        <taxon>Betaproteobacteria</taxon>
        <taxon>Neisseriales</taxon>
        <taxon>Chitinibacteraceae</taxon>
        <taxon>Silvimonas</taxon>
    </lineage>
</organism>
<name>A0A840RBJ1_9NEIS</name>
<keyword evidence="3" id="KW-1185">Reference proteome</keyword>